<dbReference type="Proteomes" id="UP000095283">
    <property type="component" value="Unplaced"/>
</dbReference>
<dbReference type="PANTHER" id="PTHR34851">
    <property type="entry name" value="PROTEIN CBG05235-RELATED"/>
    <property type="match status" value="1"/>
</dbReference>
<dbReference type="Pfam" id="PF25093">
    <property type="entry name" value="DUF7807"/>
    <property type="match status" value="1"/>
</dbReference>
<keyword evidence="1" id="KW-0812">Transmembrane</keyword>
<dbReference type="PANTHER" id="PTHR34851:SF2">
    <property type="entry name" value="PROTEIN CBG16728"/>
    <property type="match status" value="1"/>
</dbReference>
<keyword evidence="2" id="KW-1185">Reference proteome</keyword>
<accession>A0A1I7XGS0</accession>
<dbReference type="WBParaSite" id="Hba_16678">
    <property type="protein sequence ID" value="Hba_16678"/>
    <property type="gene ID" value="Hba_16678"/>
</dbReference>
<feature type="transmembrane region" description="Helical" evidence="1">
    <location>
        <begin position="162"/>
        <end position="181"/>
    </location>
</feature>
<name>A0A1I7XGS0_HETBA</name>
<protein>
    <submittedName>
        <fullName evidence="3">Lysosomal cystine transporter</fullName>
    </submittedName>
</protein>
<reference evidence="3" key="1">
    <citation type="submission" date="2016-11" db="UniProtKB">
        <authorList>
            <consortium name="WormBaseParasite"/>
        </authorList>
    </citation>
    <scope>IDENTIFICATION</scope>
</reference>
<sequence length="262" mass="29885">MTNDVLISFDPHHTRYRCCCKSVHIKVWFLLPEVETSASNLKGAYAVAFFYALIIVCNLGIRSYKSNEVEWNWQLLFLVSDSVAVVCLFYGIARENPAFLQPFTVVSIVTISFCILLTILYSSAIYDPNSYAGEQIEILLADKVQYFAESLSMKHRSGENIINMRLLYSIVLFYKTCWKMLDFIQLNNGNFTVIISTAALGSLVYAGTVVVHSWFMIIVVRCAQYFRNIHLVNSTHSNEVAPYNTNSDRLDHSVQREEVNVV</sequence>
<evidence type="ECO:0000256" key="1">
    <source>
        <dbReference type="SAM" id="Phobius"/>
    </source>
</evidence>
<proteinExistence type="predicted"/>
<evidence type="ECO:0000313" key="3">
    <source>
        <dbReference type="WBParaSite" id="Hba_16678"/>
    </source>
</evidence>
<keyword evidence="1" id="KW-1133">Transmembrane helix</keyword>
<feature type="transmembrane region" description="Helical" evidence="1">
    <location>
        <begin position="99"/>
        <end position="121"/>
    </location>
</feature>
<keyword evidence="1" id="KW-0472">Membrane</keyword>
<dbReference type="InterPro" id="IPR056709">
    <property type="entry name" value="DUF7807"/>
</dbReference>
<dbReference type="AlphaFoldDB" id="A0A1I7XGS0"/>
<feature type="transmembrane region" description="Helical" evidence="1">
    <location>
        <begin position="73"/>
        <end position="93"/>
    </location>
</feature>
<evidence type="ECO:0000313" key="2">
    <source>
        <dbReference type="Proteomes" id="UP000095283"/>
    </source>
</evidence>
<feature type="transmembrane region" description="Helical" evidence="1">
    <location>
        <begin position="43"/>
        <end position="61"/>
    </location>
</feature>
<feature type="transmembrane region" description="Helical" evidence="1">
    <location>
        <begin position="193"/>
        <end position="220"/>
    </location>
</feature>
<organism evidence="2 3">
    <name type="scientific">Heterorhabditis bacteriophora</name>
    <name type="common">Entomopathogenic nematode worm</name>
    <dbReference type="NCBI Taxonomy" id="37862"/>
    <lineage>
        <taxon>Eukaryota</taxon>
        <taxon>Metazoa</taxon>
        <taxon>Ecdysozoa</taxon>
        <taxon>Nematoda</taxon>
        <taxon>Chromadorea</taxon>
        <taxon>Rhabditida</taxon>
        <taxon>Rhabditina</taxon>
        <taxon>Rhabditomorpha</taxon>
        <taxon>Strongyloidea</taxon>
        <taxon>Heterorhabditidae</taxon>
        <taxon>Heterorhabditis</taxon>
    </lineage>
</organism>